<organism evidence="1 2">
    <name type="scientific">Dictyobacter formicarum</name>
    <dbReference type="NCBI Taxonomy" id="2778368"/>
    <lineage>
        <taxon>Bacteria</taxon>
        <taxon>Bacillati</taxon>
        <taxon>Chloroflexota</taxon>
        <taxon>Ktedonobacteria</taxon>
        <taxon>Ktedonobacterales</taxon>
        <taxon>Dictyobacteraceae</taxon>
        <taxon>Dictyobacter</taxon>
    </lineage>
</organism>
<comment type="caution">
    <text evidence="1">The sequence shown here is derived from an EMBL/GenBank/DDBJ whole genome shotgun (WGS) entry which is preliminary data.</text>
</comment>
<sequence length="61" mass="7184">MLAYGFQEAGFPAIMGFALSQHGASRRVMEKIGMTHLYDKKDHEHTRSFYRIEQHDFNHLM</sequence>
<accession>A0ABQ3VSI9</accession>
<proteinExistence type="predicted"/>
<evidence type="ECO:0000313" key="1">
    <source>
        <dbReference type="EMBL" id="GHO88686.1"/>
    </source>
</evidence>
<evidence type="ECO:0008006" key="3">
    <source>
        <dbReference type="Google" id="ProtNLM"/>
    </source>
</evidence>
<reference evidence="1 2" key="1">
    <citation type="journal article" date="2021" name="Int. J. Syst. Evol. Microbiol.">
        <title>Reticulibacter mediterranei gen. nov., sp. nov., within the new family Reticulibacteraceae fam. nov., and Ktedonospora formicarum gen. nov., sp. nov., Ktedonobacter robiniae sp. nov., Dictyobacter formicarum sp. nov. and Dictyobacter arantiisoli sp. nov., belonging to the class Ktedonobacteria.</title>
        <authorList>
            <person name="Yabe S."/>
            <person name="Zheng Y."/>
            <person name="Wang C.M."/>
            <person name="Sakai Y."/>
            <person name="Abe K."/>
            <person name="Yokota A."/>
            <person name="Donadio S."/>
            <person name="Cavaletti L."/>
            <person name="Monciardini P."/>
        </authorList>
    </citation>
    <scope>NUCLEOTIDE SEQUENCE [LARGE SCALE GENOMIC DNA]</scope>
    <source>
        <strain evidence="1 2">SOSP1-9</strain>
    </source>
</reference>
<dbReference type="Proteomes" id="UP000635565">
    <property type="component" value="Unassembled WGS sequence"/>
</dbReference>
<dbReference type="Gene3D" id="3.40.630.30">
    <property type="match status" value="1"/>
</dbReference>
<name>A0ABQ3VSI9_9CHLR</name>
<keyword evidence="2" id="KW-1185">Reference proteome</keyword>
<gene>
    <name evidence="1" type="ORF">KSZ_66920</name>
</gene>
<dbReference type="SUPFAM" id="SSF55729">
    <property type="entry name" value="Acyl-CoA N-acyltransferases (Nat)"/>
    <property type="match status" value="1"/>
</dbReference>
<dbReference type="EMBL" id="BNJJ01000026">
    <property type="protein sequence ID" value="GHO88686.1"/>
    <property type="molecule type" value="Genomic_DNA"/>
</dbReference>
<evidence type="ECO:0000313" key="2">
    <source>
        <dbReference type="Proteomes" id="UP000635565"/>
    </source>
</evidence>
<dbReference type="InterPro" id="IPR016181">
    <property type="entry name" value="Acyl_CoA_acyltransferase"/>
</dbReference>
<protein>
    <recommendedName>
        <fullName evidence="3">N-acetyltransferase domain-containing protein</fullName>
    </recommendedName>
</protein>